<feature type="compositionally biased region" description="Low complexity" evidence="1">
    <location>
        <begin position="538"/>
        <end position="552"/>
    </location>
</feature>
<dbReference type="Proteomes" id="UP000050790">
    <property type="component" value="Unassembled WGS sequence"/>
</dbReference>
<proteinExistence type="predicted"/>
<sequence length="879" mass="102766">MHLCNLNSLHLDIIWIKAELHTFLYSLYSSTSSQSILLSSSLSLPTSSSLSFSPSTISKIFFKLFPLLRSLVRFNDILVTYYLRFYVICIKCLLRQCLTRYRTIMTNKDVINYRYFKNNHRIQLSSRRHTHFHQHLSWYREVKTVSDHLKSSKNMNYETAISDTAHNECINTDEYDSSKHFRCYSYRTISSESSSHRFEFTMKYYAIFVYILFTLFNVQCINGTPTSLSKNGTFAETTSSIYSSDFSSSTMSPNSSLSPPSLAISSNHTMEASSVDDLLLQYLDLSTFQTLSSTHSSRKVPITNVIMRSHRSRRSLSFYMSNLDTSPLFLTPFAQNYPMKARFLSIDNNGTIKLVKSYKDTSALITISIIAEWSTTMNKDNLLKKLLRPRDGSRVILRKFAKNICICMHLNGTVYTERIINQTLTDNCEWHLRASRHGIGFERQLTEDDITDESQKHFLSDPFTNATIYDGRYPTLNVIDEKSYTLASGWTHQLWQPEATWQVYGFQPKGLLAVIEKQRNSSSFQRFVSMHKEGSNQSNVNNTSTISPSSSSNTVKIGSQEMLVLEAPAYHFNTLHHKAKLKHCSMLKNKLAKLVQTELLMSLQILDKYRQAFRNFKLLINKHSMTNHKYNINKVTSNTLAELLDQWLMLLDYKWRQTIRLTYKTDSMSDYQVDNCSLSFKSSFEINTVGNDSDDRILVKLYETQLKTKIYYDLFEIVQDIVQWTGEQKRHWLQNPRVMKLFHYLHIKCPSSKKLRQASFILRQYLPNYSPEVIHSKNNFHFGLMGNLEPATFKKFLAHDIKLANKLIDRAVYMKFEEYYFWPILRHVNTKAIVEHSIFFENDVRNEIKQMPSNSMCYRLFMRNWKFYRENDSPRSCLK</sequence>
<dbReference type="AlphaFoldDB" id="A0AA84ZFX5"/>
<organism evidence="2 3">
    <name type="scientific">Schistosoma margrebowiei</name>
    <dbReference type="NCBI Taxonomy" id="48269"/>
    <lineage>
        <taxon>Eukaryota</taxon>
        <taxon>Metazoa</taxon>
        <taxon>Spiralia</taxon>
        <taxon>Lophotrochozoa</taxon>
        <taxon>Platyhelminthes</taxon>
        <taxon>Trematoda</taxon>
        <taxon>Digenea</taxon>
        <taxon>Strigeidida</taxon>
        <taxon>Schistosomatoidea</taxon>
        <taxon>Schistosomatidae</taxon>
        <taxon>Schistosoma</taxon>
    </lineage>
</organism>
<protein>
    <submittedName>
        <fullName evidence="3">Uncharacterized protein</fullName>
    </submittedName>
</protein>
<accession>A0AA84ZFX5</accession>
<evidence type="ECO:0000256" key="1">
    <source>
        <dbReference type="SAM" id="MobiDB-lite"/>
    </source>
</evidence>
<reference evidence="3" key="1">
    <citation type="submission" date="2023-11" db="UniProtKB">
        <authorList>
            <consortium name="WormBaseParasite"/>
        </authorList>
    </citation>
    <scope>IDENTIFICATION</scope>
</reference>
<evidence type="ECO:0000313" key="2">
    <source>
        <dbReference type="Proteomes" id="UP000050790"/>
    </source>
</evidence>
<name>A0AA84ZFX5_9TREM</name>
<dbReference type="WBParaSite" id="SMRG1_29830.1">
    <property type="protein sequence ID" value="SMRG1_29830.1"/>
    <property type="gene ID" value="SMRG1_29830"/>
</dbReference>
<feature type="region of interest" description="Disordered" evidence="1">
    <location>
        <begin position="532"/>
        <end position="552"/>
    </location>
</feature>
<evidence type="ECO:0000313" key="3">
    <source>
        <dbReference type="WBParaSite" id="SMRG1_29830.1"/>
    </source>
</evidence>